<dbReference type="InterPro" id="IPR017871">
    <property type="entry name" value="ABC_transporter-like_CS"/>
</dbReference>
<proteinExistence type="predicted"/>
<dbReference type="PROSITE" id="PS50893">
    <property type="entry name" value="ABC_TRANSPORTER_2"/>
    <property type="match status" value="1"/>
</dbReference>
<comment type="caution">
    <text evidence="5">The sequence shown here is derived from an EMBL/GenBank/DDBJ whole genome shotgun (WGS) entry which is preliminary data.</text>
</comment>
<keyword evidence="3 5" id="KW-0067">ATP-binding</keyword>
<evidence type="ECO:0000256" key="2">
    <source>
        <dbReference type="ARBA" id="ARBA00022741"/>
    </source>
</evidence>
<dbReference type="GO" id="GO:0005524">
    <property type="term" value="F:ATP binding"/>
    <property type="evidence" value="ECO:0007669"/>
    <property type="project" value="UniProtKB-KW"/>
</dbReference>
<dbReference type="InterPro" id="IPR027417">
    <property type="entry name" value="P-loop_NTPase"/>
</dbReference>
<dbReference type="Gene3D" id="3.40.50.300">
    <property type="entry name" value="P-loop containing nucleotide triphosphate hydrolases"/>
    <property type="match status" value="1"/>
</dbReference>
<dbReference type="InterPro" id="IPR003593">
    <property type="entry name" value="AAA+_ATPase"/>
</dbReference>
<dbReference type="PROSITE" id="PS00211">
    <property type="entry name" value="ABC_TRANSPORTER_1"/>
    <property type="match status" value="1"/>
</dbReference>
<dbReference type="CDD" id="cd03293">
    <property type="entry name" value="ABC_NrtD_SsuB_transporters"/>
    <property type="match status" value="1"/>
</dbReference>
<evidence type="ECO:0000256" key="1">
    <source>
        <dbReference type="ARBA" id="ARBA00022448"/>
    </source>
</evidence>
<evidence type="ECO:0000256" key="3">
    <source>
        <dbReference type="ARBA" id="ARBA00022840"/>
    </source>
</evidence>
<keyword evidence="1" id="KW-0813">Transport</keyword>
<dbReference type="Pfam" id="PF00005">
    <property type="entry name" value="ABC_tran"/>
    <property type="match status" value="1"/>
</dbReference>
<dbReference type="InterPro" id="IPR050166">
    <property type="entry name" value="ABC_transporter_ATP-bind"/>
</dbReference>
<evidence type="ECO:0000313" key="6">
    <source>
        <dbReference type="Proteomes" id="UP001501598"/>
    </source>
</evidence>
<dbReference type="Proteomes" id="UP001501598">
    <property type="component" value="Unassembled WGS sequence"/>
</dbReference>
<evidence type="ECO:0000313" key="5">
    <source>
        <dbReference type="EMBL" id="GAA4549132.1"/>
    </source>
</evidence>
<dbReference type="PANTHER" id="PTHR42788:SF13">
    <property type="entry name" value="ALIPHATIC SULFONATES IMPORT ATP-BINDING PROTEIN SSUB"/>
    <property type="match status" value="1"/>
</dbReference>
<keyword evidence="2" id="KW-0547">Nucleotide-binding</keyword>
<keyword evidence="6" id="KW-1185">Reference proteome</keyword>
<sequence length="292" mass="32713">MEAVNVGHTQCPTTLSEPPSAGEIDIVGVSVEFRDRTRRGRTLTALTDVSLQIARGQFVALVGASGCGKTTLLNLLAGELRPTAGQVLVGGRPVDRPLPTTGYMLARDGLLPWRSVRSNVELGLEHRRTNRTERSERAQDLLQLVGLGDFADAYPRQLSQGMRQRAAIARTLATEPELLLMDEPFAALDARTKLSLQREFLRIWETESPERRRTVVFVTHDLQEALLLADRLVVMLPRPGRVAVDRTIDLPRPRSTELSRILFTEEFRRNYQNLFEVLEGDVDPDRDLAVEQ</sequence>
<dbReference type="PANTHER" id="PTHR42788">
    <property type="entry name" value="TAURINE IMPORT ATP-BINDING PROTEIN-RELATED"/>
    <property type="match status" value="1"/>
</dbReference>
<dbReference type="InterPro" id="IPR003439">
    <property type="entry name" value="ABC_transporter-like_ATP-bd"/>
</dbReference>
<protein>
    <submittedName>
        <fullName evidence="5">ABC transporter ATP-binding protein</fullName>
    </submittedName>
</protein>
<name>A0ABP8RTZ4_9PSEU</name>
<dbReference type="SUPFAM" id="SSF52540">
    <property type="entry name" value="P-loop containing nucleoside triphosphate hydrolases"/>
    <property type="match status" value="1"/>
</dbReference>
<dbReference type="SMART" id="SM00382">
    <property type="entry name" value="AAA"/>
    <property type="match status" value="1"/>
</dbReference>
<evidence type="ECO:0000259" key="4">
    <source>
        <dbReference type="PROSITE" id="PS50893"/>
    </source>
</evidence>
<organism evidence="5 6">
    <name type="scientific">Pseudonocardia xishanensis</name>
    <dbReference type="NCBI Taxonomy" id="630995"/>
    <lineage>
        <taxon>Bacteria</taxon>
        <taxon>Bacillati</taxon>
        <taxon>Actinomycetota</taxon>
        <taxon>Actinomycetes</taxon>
        <taxon>Pseudonocardiales</taxon>
        <taxon>Pseudonocardiaceae</taxon>
        <taxon>Pseudonocardia</taxon>
    </lineage>
</organism>
<gene>
    <name evidence="5" type="ORF">GCM10023175_36670</name>
</gene>
<reference evidence="6" key="1">
    <citation type="journal article" date="2019" name="Int. J. Syst. Evol. Microbiol.">
        <title>The Global Catalogue of Microorganisms (GCM) 10K type strain sequencing project: providing services to taxonomists for standard genome sequencing and annotation.</title>
        <authorList>
            <consortium name="The Broad Institute Genomics Platform"/>
            <consortium name="The Broad Institute Genome Sequencing Center for Infectious Disease"/>
            <person name="Wu L."/>
            <person name="Ma J."/>
        </authorList>
    </citation>
    <scope>NUCLEOTIDE SEQUENCE [LARGE SCALE GENOMIC DNA]</scope>
    <source>
        <strain evidence="6">JCM 17906</strain>
    </source>
</reference>
<accession>A0ABP8RTZ4</accession>
<dbReference type="EMBL" id="BAABGT010000046">
    <property type="protein sequence ID" value="GAA4549132.1"/>
    <property type="molecule type" value="Genomic_DNA"/>
</dbReference>
<feature type="domain" description="ABC transporter" evidence="4">
    <location>
        <begin position="31"/>
        <end position="262"/>
    </location>
</feature>